<keyword evidence="2" id="KW-1185">Reference proteome</keyword>
<accession>A0A9P4MLH7</accession>
<gene>
    <name evidence="1" type="ORF">K461DRAFT_156391</name>
</gene>
<proteinExistence type="predicted"/>
<dbReference type="Proteomes" id="UP000799439">
    <property type="component" value="Unassembled WGS sequence"/>
</dbReference>
<evidence type="ECO:0000313" key="2">
    <source>
        <dbReference type="Proteomes" id="UP000799439"/>
    </source>
</evidence>
<dbReference type="EMBL" id="ML996087">
    <property type="protein sequence ID" value="KAF2151751.1"/>
    <property type="molecule type" value="Genomic_DNA"/>
</dbReference>
<name>A0A9P4MLH7_9PEZI</name>
<organism evidence="1 2">
    <name type="scientific">Myriangium duriaei CBS 260.36</name>
    <dbReference type="NCBI Taxonomy" id="1168546"/>
    <lineage>
        <taxon>Eukaryota</taxon>
        <taxon>Fungi</taxon>
        <taxon>Dikarya</taxon>
        <taxon>Ascomycota</taxon>
        <taxon>Pezizomycotina</taxon>
        <taxon>Dothideomycetes</taxon>
        <taxon>Dothideomycetidae</taxon>
        <taxon>Myriangiales</taxon>
        <taxon>Myriangiaceae</taxon>
        <taxon>Myriangium</taxon>
    </lineage>
</organism>
<protein>
    <submittedName>
        <fullName evidence="1">Uncharacterized protein</fullName>
    </submittedName>
</protein>
<dbReference type="AlphaFoldDB" id="A0A9P4MLH7"/>
<evidence type="ECO:0000313" key="1">
    <source>
        <dbReference type="EMBL" id="KAF2151751.1"/>
    </source>
</evidence>
<sequence length="149" mass="16970">MYHKSLSRSQELLICSVKDRNPGLWKCVVSHRATRLLGIYLLNDLPLLDIDSSENVQFNLGASALVSPAWKTSMQGQLKQWTLLIRCCRWYCLSMRQWHARWLCFIPFANLLTRTATQKLVEAANATVTVASEQAEFTTALCHGSKERV</sequence>
<reference evidence="1" key="1">
    <citation type="journal article" date="2020" name="Stud. Mycol.">
        <title>101 Dothideomycetes genomes: a test case for predicting lifestyles and emergence of pathogens.</title>
        <authorList>
            <person name="Haridas S."/>
            <person name="Albert R."/>
            <person name="Binder M."/>
            <person name="Bloem J."/>
            <person name="Labutti K."/>
            <person name="Salamov A."/>
            <person name="Andreopoulos B."/>
            <person name="Baker S."/>
            <person name="Barry K."/>
            <person name="Bills G."/>
            <person name="Bluhm B."/>
            <person name="Cannon C."/>
            <person name="Castanera R."/>
            <person name="Culley D."/>
            <person name="Daum C."/>
            <person name="Ezra D."/>
            <person name="Gonzalez J."/>
            <person name="Henrissat B."/>
            <person name="Kuo A."/>
            <person name="Liang C."/>
            <person name="Lipzen A."/>
            <person name="Lutzoni F."/>
            <person name="Magnuson J."/>
            <person name="Mondo S."/>
            <person name="Nolan M."/>
            <person name="Ohm R."/>
            <person name="Pangilinan J."/>
            <person name="Park H.-J."/>
            <person name="Ramirez L."/>
            <person name="Alfaro M."/>
            <person name="Sun H."/>
            <person name="Tritt A."/>
            <person name="Yoshinaga Y."/>
            <person name="Zwiers L.-H."/>
            <person name="Turgeon B."/>
            <person name="Goodwin S."/>
            <person name="Spatafora J."/>
            <person name="Crous P."/>
            <person name="Grigoriev I."/>
        </authorList>
    </citation>
    <scope>NUCLEOTIDE SEQUENCE</scope>
    <source>
        <strain evidence="1">CBS 260.36</strain>
    </source>
</reference>
<comment type="caution">
    <text evidence="1">The sequence shown here is derived from an EMBL/GenBank/DDBJ whole genome shotgun (WGS) entry which is preliminary data.</text>
</comment>